<evidence type="ECO:0000256" key="7">
    <source>
        <dbReference type="ARBA" id="ARBA00023004"/>
    </source>
</evidence>
<dbReference type="Pfam" id="PF00005">
    <property type="entry name" value="ABC_tran"/>
    <property type="match status" value="1"/>
</dbReference>
<proteinExistence type="predicted"/>
<feature type="domain" description="ABC transporter" evidence="10">
    <location>
        <begin position="4"/>
        <end position="239"/>
    </location>
</feature>
<evidence type="ECO:0000256" key="3">
    <source>
        <dbReference type="ARBA" id="ARBA00022475"/>
    </source>
</evidence>
<keyword evidence="4" id="KW-0410">Iron transport</keyword>
<keyword evidence="9" id="KW-0472">Membrane</keyword>
<dbReference type="PROSITE" id="PS00211">
    <property type="entry name" value="ABC_TRANSPORTER_1"/>
    <property type="match status" value="1"/>
</dbReference>
<name>A0ABU0AQN8_9BACI</name>
<evidence type="ECO:0000259" key="10">
    <source>
        <dbReference type="PROSITE" id="PS50893"/>
    </source>
</evidence>
<accession>A0ABU0AQN8</accession>
<reference evidence="11 12" key="1">
    <citation type="submission" date="2023-07" db="EMBL/GenBank/DDBJ databases">
        <title>Genomic Encyclopedia of Type Strains, Phase IV (KMG-IV): sequencing the most valuable type-strain genomes for metagenomic binning, comparative biology and taxonomic classification.</title>
        <authorList>
            <person name="Goeker M."/>
        </authorList>
    </citation>
    <scope>NUCLEOTIDE SEQUENCE [LARGE SCALE GENOMIC DNA]</scope>
    <source>
        <strain evidence="11 12">DSM 23494</strain>
    </source>
</reference>
<keyword evidence="2" id="KW-0813">Transport</keyword>
<dbReference type="Gene3D" id="3.40.50.300">
    <property type="entry name" value="P-loop containing nucleotide triphosphate hydrolases"/>
    <property type="match status" value="1"/>
</dbReference>
<comment type="subcellular location">
    <subcellularLocation>
        <location evidence="1">Cell membrane</location>
        <topology evidence="1">Peripheral membrane protein</topology>
    </subcellularLocation>
</comment>
<dbReference type="GO" id="GO:0005524">
    <property type="term" value="F:ATP binding"/>
    <property type="evidence" value="ECO:0007669"/>
    <property type="project" value="UniProtKB-KW"/>
</dbReference>
<keyword evidence="7" id="KW-0408">Iron</keyword>
<dbReference type="RefSeq" id="WP_307479881.1">
    <property type="nucleotide sequence ID" value="NZ_JAUSUB010000043.1"/>
</dbReference>
<evidence type="ECO:0000256" key="6">
    <source>
        <dbReference type="ARBA" id="ARBA00022840"/>
    </source>
</evidence>
<organism evidence="11 12">
    <name type="scientific">Cytobacillus purgationiresistens</name>
    <dbReference type="NCBI Taxonomy" id="863449"/>
    <lineage>
        <taxon>Bacteria</taxon>
        <taxon>Bacillati</taxon>
        <taxon>Bacillota</taxon>
        <taxon>Bacilli</taxon>
        <taxon>Bacillales</taxon>
        <taxon>Bacillaceae</taxon>
        <taxon>Cytobacillus</taxon>
    </lineage>
</organism>
<evidence type="ECO:0000256" key="2">
    <source>
        <dbReference type="ARBA" id="ARBA00022448"/>
    </source>
</evidence>
<keyword evidence="3" id="KW-1003">Cell membrane</keyword>
<dbReference type="InterPro" id="IPR017871">
    <property type="entry name" value="ABC_transporter-like_CS"/>
</dbReference>
<dbReference type="InterPro" id="IPR003439">
    <property type="entry name" value="ABC_transporter-like_ATP-bd"/>
</dbReference>
<evidence type="ECO:0000256" key="4">
    <source>
        <dbReference type="ARBA" id="ARBA00022496"/>
    </source>
</evidence>
<dbReference type="SUPFAM" id="SSF52540">
    <property type="entry name" value="P-loop containing nucleoside triphosphate hydrolases"/>
    <property type="match status" value="1"/>
</dbReference>
<dbReference type="PROSITE" id="PS50893">
    <property type="entry name" value="ABC_TRANSPORTER_2"/>
    <property type="match status" value="1"/>
</dbReference>
<evidence type="ECO:0000313" key="11">
    <source>
        <dbReference type="EMBL" id="MDQ0273584.1"/>
    </source>
</evidence>
<evidence type="ECO:0000313" key="12">
    <source>
        <dbReference type="Proteomes" id="UP001238088"/>
    </source>
</evidence>
<dbReference type="EMBL" id="JAUSUB010000043">
    <property type="protein sequence ID" value="MDQ0273584.1"/>
    <property type="molecule type" value="Genomic_DNA"/>
</dbReference>
<keyword evidence="6 11" id="KW-0067">ATP-binding</keyword>
<dbReference type="CDD" id="cd03214">
    <property type="entry name" value="ABC_Iron-Siderophores_B12_Hemin"/>
    <property type="match status" value="1"/>
</dbReference>
<keyword evidence="8" id="KW-0406">Ion transport</keyword>
<dbReference type="PANTHER" id="PTHR42771:SF11">
    <property type="entry name" value="FERRICHROME TRANSPORT ATP-BINDING PROTEIN FHUC"/>
    <property type="match status" value="1"/>
</dbReference>
<evidence type="ECO:0000256" key="5">
    <source>
        <dbReference type="ARBA" id="ARBA00022741"/>
    </source>
</evidence>
<dbReference type="InterPro" id="IPR051535">
    <property type="entry name" value="Siderophore_ABC-ATPase"/>
</dbReference>
<protein>
    <submittedName>
        <fullName evidence="11">Iron complex transport system ATP-binding protein</fullName>
    </submittedName>
</protein>
<comment type="caution">
    <text evidence="11">The sequence shown here is derived from an EMBL/GenBank/DDBJ whole genome shotgun (WGS) entry which is preliminary data.</text>
</comment>
<keyword evidence="12" id="KW-1185">Reference proteome</keyword>
<dbReference type="InterPro" id="IPR003593">
    <property type="entry name" value="AAA+_ATPase"/>
</dbReference>
<keyword evidence="5" id="KW-0547">Nucleotide-binding</keyword>
<dbReference type="InterPro" id="IPR027417">
    <property type="entry name" value="P-loop_NTPase"/>
</dbReference>
<evidence type="ECO:0000256" key="1">
    <source>
        <dbReference type="ARBA" id="ARBA00004202"/>
    </source>
</evidence>
<sequence>MTVLQATSISQSYSNKQVLKKIDLKLNEGRIYSIIGPNGSGKSTLLHALSRQVKPTKGDVYWKEKNLYQLSPKKVAQELALLAQVNDPMDLTVEQLVSYGRTPHKSLLQRLDEKDQEIIDEAIDLTKLNALRKRNVSNLSGGERQRAWIALCLAQQPKVFFLDEPTTYLDISHQLDVLEIVSRLKKTMDVTVVMVLHDLNHAASYSDEVIVVKEGRIYGQGTPKEIMNQKMFKEVFHVQSDIYEDERDGILRIVMKPLINFNDNQSFFKERRASV</sequence>
<gene>
    <name evidence="11" type="ORF">J2S17_005516</name>
</gene>
<dbReference type="Proteomes" id="UP001238088">
    <property type="component" value="Unassembled WGS sequence"/>
</dbReference>
<evidence type="ECO:0000256" key="8">
    <source>
        <dbReference type="ARBA" id="ARBA00023065"/>
    </source>
</evidence>
<evidence type="ECO:0000256" key="9">
    <source>
        <dbReference type="ARBA" id="ARBA00023136"/>
    </source>
</evidence>
<dbReference type="SMART" id="SM00382">
    <property type="entry name" value="AAA"/>
    <property type="match status" value="1"/>
</dbReference>
<dbReference type="PANTHER" id="PTHR42771">
    <property type="entry name" value="IRON(3+)-HYDROXAMATE IMPORT ATP-BINDING PROTEIN FHUC"/>
    <property type="match status" value="1"/>
</dbReference>